<protein>
    <submittedName>
        <fullName evidence="2">Uncharacterized protein LOC111409917 isoform X1</fullName>
    </submittedName>
</protein>
<dbReference type="AlphaFoldDB" id="A0A8S0PNS4"/>
<keyword evidence="1" id="KW-0472">Membrane</keyword>
<proteinExistence type="predicted"/>
<reference evidence="2 3" key="1">
    <citation type="submission" date="2019-12" db="EMBL/GenBank/DDBJ databases">
        <authorList>
            <person name="Alioto T."/>
            <person name="Alioto T."/>
            <person name="Gomez Garrido J."/>
        </authorList>
    </citation>
    <scope>NUCLEOTIDE SEQUENCE [LARGE SCALE GENOMIC DNA]</scope>
</reference>
<accession>A0A8S0PNS4</accession>
<gene>
    <name evidence="2" type="ORF">OLEA9_A004902</name>
</gene>
<sequence length="335" mass="37845">MTTFIVHCIQGSYCAFPLGPSPWSRGNKLVNFLTIRAAGQNNRVTSLKCKSCLSVATFVLGPKTKLFKISAFKGSSCGDAESRVSGSKTLKKVSYIHSESEESSVKSSVQNVPVSCTSTADEATTQSLAIQNLFKNWLMLLLATQNQKVNDVLEEPSSVETLERQNSLQKQERVKIVKAAWCLFLGLDATIKIPLLIFVPSYLAVHLVSGSVVSRELTPLWVLGPVIVAFYIKMVQFICGLYLFSFKQTVKIVKNLPICYLVLHNYIMCGKFKEDVRALIWQPMVDIRNMDYKEVTRQKAKVLGIWLVEQYQDFVESIWPYYCRTIRFLKRANLI</sequence>
<organism evidence="2 3">
    <name type="scientific">Olea europaea subsp. europaea</name>
    <dbReference type="NCBI Taxonomy" id="158383"/>
    <lineage>
        <taxon>Eukaryota</taxon>
        <taxon>Viridiplantae</taxon>
        <taxon>Streptophyta</taxon>
        <taxon>Embryophyta</taxon>
        <taxon>Tracheophyta</taxon>
        <taxon>Spermatophyta</taxon>
        <taxon>Magnoliopsida</taxon>
        <taxon>eudicotyledons</taxon>
        <taxon>Gunneridae</taxon>
        <taxon>Pentapetalae</taxon>
        <taxon>asterids</taxon>
        <taxon>lamiids</taxon>
        <taxon>Lamiales</taxon>
        <taxon>Oleaceae</taxon>
        <taxon>Oleeae</taxon>
        <taxon>Olea</taxon>
    </lineage>
</organism>
<evidence type="ECO:0000256" key="1">
    <source>
        <dbReference type="SAM" id="Phobius"/>
    </source>
</evidence>
<dbReference type="Gramene" id="OE9A004902T5">
    <property type="protein sequence ID" value="OE9A004902C5"/>
    <property type="gene ID" value="OE9A004902"/>
</dbReference>
<dbReference type="OrthoDB" id="748739at2759"/>
<evidence type="ECO:0000313" key="2">
    <source>
        <dbReference type="EMBL" id="CAA2956011.1"/>
    </source>
</evidence>
<keyword evidence="1" id="KW-1133">Transmembrane helix</keyword>
<dbReference type="PANTHER" id="PTHR48223">
    <property type="entry name" value="DEFECTIVE 2759, PUTATIVE ISOFORM 1-RELATED"/>
    <property type="match status" value="1"/>
</dbReference>
<keyword evidence="3" id="KW-1185">Reference proteome</keyword>
<dbReference type="PANTHER" id="PTHR48223:SF1">
    <property type="entry name" value="ABC TRANSMEMBRANE TYPE-1 DOMAIN-CONTAINING PROTEIN"/>
    <property type="match status" value="1"/>
</dbReference>
<keyword evidence="1" id="KW-0812">Transmembrane</keyword>
<evidence type="ECO:0000313" key="3">
    <source>
        <dbReference type="Proteomes" id="UP000594638"/>
    </source>
</evidence>
<feature type="transmembrane region" description="Helical" evidence="1">
    <location>
        <begin position="179"/>
        <end position="200"/>
    </location>
</feature>
<comment type="caution">
    <text evidence="2">The sequence shown here is derived from an EMBL/GenBank/DDBJ whole genome shotgun (WGS) entry which is preliminary data.</text>
</comment>
<feature type="transmembrane region" description="Helical" evidence="1">
    <location>
        <begin position="220"/>
        <end position="244"/>
    </location>
</feature>
<dbReference type="Proteomes" id="UP000594638">
    <property type="component" value="Unassembled WGS sequence"/>
</dbReference>
<dbReference type="EMBL" id="CACTIH010000171">
    <property type="protein sequence ID" value="CAA2956011.1"/>
    <property type="molecule type" value="Genomic_DNA"/>
</dbReference>
<name>A0A8S0PNS4_OLEEU</name>